<protein>
    <submittedName>
        <fullName evidence="6">ATP-binding cassette domain-containing protein</fullName>
    </submittedName>
</protein>
<sequence length="226" mass="23953">MARIEVRDLQVNLGGRTVLQHVDLSVADGELVYLLGRNGAGKSTLLRALCGMVTPAAGSVVIDGPVGMHLGTDTVHPGHTARRHLRWFAAASGVCADRVDDVLARTGVDAYGDRRIGSYSLGMRQRLGIATALLPDADALVFDEPLNGLDVEGIAWLRELLTDLARDGRAVVVASHLLPEVERTADRVAVVDRRTATPAVPLAEFLGAHPDLESAYLTAVSPEVAA</sequence>
<dbReference type="InterPro" id="IPR017871">
    <property type="entry name" value="ABC_transporter-like_CS"/>
</dbReference>
<evidence type="ECO:0000259" key="5">
    <source>
        <dbReference type="PROSITE" id="PS50893"/>
    </source>
</evidence>
<keyword evidence="7" id="KW-1185">Reference proteome</keyword>
<keyword evidence="2" id="KW-0813">Transport</keyword>
<dbReference type="EMBL" id="BAABIE010000004">
    <property type="protein sequence ID" value="GAA4745362.1"/>
    <property type="molecule type" value="Genomic_DNA"/>
</dbReference>
<dbReference type="Pfam" id="PF00005">
    <property type="entry name" value="ABC_tran"/>
    <property type="match status" value="1"/>
</dbReference>
<dbReference type="PROSITE" id="PS00211">
    <property type="entry name" value="ABC_TRANSPORTER_1"/>
    <property type="match status" value="1"/>
</dbReference>
<dbReference type="PROSITE" id="PS50893">
    <property type="entry name" value="ABC_TRANSPORTER_2"/>
    <property type="match status" value="1"/>
</dbReference>
<evidence type="ECO:0000256" key="1">
    <source>
        <dbReference type="ARBA" id="ARBA00005417"/>
    </source>
</evidence>
<evidence type="ECO:0000256" key="2">
    <source>
        <dbReference type="ARBA" id="ARBA00022448"/>
    </source>
</evidence>
<reference evidence="7" key="1">
    <citation type="journal article" date="2019" name="Int. J. Syst. Evol. Microbiol.">
        <title>The Global Catalogue of Microorganisms (GCM) 10K type strain sequencing project: providing services to taxonomists for standard genome sequencing and annotation.</title>
        <authorList>
            <consortium name="The Broad Institute Genomics Platform"/>
            <consortium name="The Broad Institute Genome Sequencing Center for Infectious Disease"/>
            <person name="Wu L."/>
            <person name="Ma J."/>
        </authorList>
    </citation>
    <scope>NUCLEOTIDE SEQUENCE [LARGE SCALE GENOMIC DNA]</scope>
    <source>
        <strain evidence="7">JCM 18077</strain>
    </source>
</reference>
<evidence type="ECO:0000256" key="3">
    <source>
        <dbReference type="ARBA" id="ARBA00022741"/>
    </source>
</evidence>
<evidence type="ECO:0000313" key="7">
    <source>
        <dbReference type="Proteomes" id="UP001500822"/>
    </source>
</evidence>
<organism evidence="6 7">
    <name type="scientific">Gordonia alkaliphila</name>
    <dbReference type="NCBI Taxonomy" id="1053547"/>
    <lineage>
        <taxon>Bacteria</taxon>
        <taxon>Bacillati</taxon>
        <taxon>Actinomycetota</taxon>
        <taxon>Actinomycetes</taxon>
        <taxon>Mycobacteriales</taxon>
        <taxon>Gordoniaceae</taxon>
        <taxon>Gordonia</taxon>
    </lineage>
</organism>
<dbReference type="InterPro" id="IPR003439">
    <property type="entry name" value="ABC_transporter-like_ATP-bd"/>
</dbReference>
<evidence type="ECO:0000313" key="6">
    <source>
        <dbReference type="EMBL" id="GAA4745362.1"/>
    </source>
</evidence>
<dbReference type="InterPro" id="IPR027417">
    <property type="entry name" value="P-loop_NTPase"/>
</dbReference>
<dbReference type="InterPro" id="IPR003593">
    <property type="entry name" value="AAA+_ATPase"/>
</dbReference>
<dbReference type="Proteomes" id="UP001500822">
    <property type="component" value="Unassembled WGS sequence"/>
</dbReference>
<dbReference type="PANTHER" id="PTHR43335">
    <property type="entry name" value="ABC TRANSPORTER, ATP-BINDING PROTEIN"/>
    <property type="match status" value="1"/>
</dbReference>
<dbReference type="RefSeq" id="WP_345312860.1">
    <property type="nucleotide sequence ID" value="NZ_BAABIE010000004.1"/>
</dbReference>
<keyword evidence="4 6" id="KW-0067">ATP-binding</keyword>
<keyword evidence="3" id="KW-0547">Nucleotide-binding</keyword>
<dbReference type="GO" id="GO:0005524">
    <property type="term" value="F:ATP binding"/>
    <property type="evidence" value="ECO:0007669"/>
    <property type="project" value="UniProtKB-KW"/>
</dbReference>
<accession>A0ABP8Z374</accession>
<dbReference type="PANTHER" id="PTHR43335:SF4">
    <property type="entry name" value="ABC TRANSPORTER, ATP-BINDING PROTEIN"/>
    <property type="match status" value="1"/>
</dbReference>
<dbReference type="SMART" id="SM00382">
    <property type="entry name" value="AAA"/>
    <property type="match status" value="1"/>
</dbReference>
<comment type="caution">
    <text evidence="6">The sequence shown here is derived from an EMBL/GenBank/DDBJ whole genome shotgun (WGS) entry which is preliminary data.</text>
</comment>
<proteinExistence type="inferred from homology"/>
<evidence type="ECO:0000256" key="4">
    <source>
        <dbReference type="ARBA" id="ARBA00022840"/>
    </source>
</evidence>
<comment type="similarity">
    <text evidence="1">Belongs to the ABC transporter superfamily.</text>
</comment>
<name>A0ABP8Z374_9ACTN</name>
<gene>
    <name evidence="6" type="ORF">GCM10023217_13080</name>
</gene>
<dbReference type="SUPFAM" id="SSF52540">
    <property type="entry name" value="P-loop containing nucleoside triphosphate hydrolases"/>
    <property type="match status" value="1"/>
</dbReference>
<dbReference type="Gene3D" id="3.40.50.300">
    <property type="entry name" value="P-loop containing nucleotide triphosphate hydrolases"/>
    <property type="match status" value="1"/>
</dbReference>
<feature type="domain" description="ABC transporter" evidence="5">
    <location>
        <begin position="4"/>
        <end position="218"/>
    </location>
</feature>